<dbReference type="InterPro" id="IPR000873">
    <property type="entry name" value="AMP-dep_synth/lig_dom"/>
</dbReference>
<gene>
    <name evidence="4" type="ORF">AN218_15780</name>
</gene>
<dbReference type="Gene3D" id="3.30.300.30">
    <property type="match status" value="1"/>
</dbReference>
<accession>A0A1E7L3Q4</accession>
<evidence type="ECO:0000313" key="4">
    <source>
        <dbReference type="EMBL" id="OEV10820.1"/>
    </source>
</evidence>
<dbReference type="PANTHER" id="PTHR45527">
    <property type="entry name" value="NONRIBOSOMAL PEPTIDE SYNTHETASE"/>
    <property type="match status" value="1"/>
</dbReference>
<evidence type="ECO:0000259" key="3">
    <source>
        <dbReference type="Pfam" id="PF13193"/>
    </source>
</evidence>
<dbReference type="GO" id="GO:0005737">
    <property type="term" value="C:cytoplasm"/>
    <property type="evidence" value="ECO:0007669"/>
    <property type="project" value="TreeGrafter"/>
</dbReference>
<dbReference type="PROSITE" id="PS00455">
    <property type="entry name" value="AMP_BINDING"/>
    <property type="match status" value="1"/>
</dbReference>
<dbReference type="AlphaFoldDB" id="A0A1E7L3Q4"/>
<dbReference type="Gene3D" id="3.40.50.12780">
    <property type="entry name" value="N-terminal domain of ligase-like"/>
    <property type="match status" value="1"/>
</dbReference>
<protein>
    <recommendedName>
        <fullName evidence="6">AMP-dependent synthetase/ligase domain-containing protein</fullName>
    </recommendedName>
</protein>
<comment type="caution">
    <text evidence="4">The sequence shown here is derived from an EMBL/GenBank/DDBJ whole genome shotgun (WGS) entry which is preliminary data.</text>
</comment>
<evidence type="ECO:0000256" key="1">
    <source>
        <dbReference type="SAM" id="MobiDB-lite"/>
    </source>
</evidence>
<feature type="region of interest" description="Disordered" evidence="1">
    <location>
        <begin position="232"/>
        <end position="314"/>
    </location>
</feature>
<sequence>MERILADAAPAAVFDSPSPRTDGSAAGAPAPPPRPGRWGDATRVTAEDAYVIYTSGSTGTPKGIVVQHRGIANMLDECVARRAIPPGARYSTCASPGFDAAVLETWTALATGGELVVTPDDRRWHPAGFARWLADERIAHSYIPAAFLPAIAEGLRDGLDLRSMQRAIVAVEPIPRGLLGEIKRALPGLTLINGYGPTEAAVCVSMYEVGEDETGPERTPIGTAIRNTELLVEPTETETDPEAEADADEATAGDAGTAADADGDGNGDGDGGVRGELHIGGVQVGRTLRPERGDRPAFYTRTGSDGTPRPYYRTGDIVRRDREGVLTFLGRVDHMLKVRGYRVEAGDVEHALIEQPGVTQALVLKRPAPDGVYAPGAEQLIAYVIPAPGARIVLGDVHERLRERLPWYAVPHQVVVRDSFPLTAHGKTDRNALLAQTPAPAADVPPSERPDDAHIEPGLLDLWQEVLGGTGVSGGASGTGRTDGTGGTGGTEAGAAGEAEGARA</sequence>
<evidence type="ECO:0000313" key="5">
    <source>
        <dbReference type="Proteomes" id="UP000176005"/>
    </source>
</evidence>
<feature type="region of interest" description="Disordered" evidence="1">
    <location>
        <begin position="470"/>
        <end position="504"/>
    </location>
</feature>
<dbReference type="GO" id="GO:0031177">
    <property type="term" value="F:phosphopantetheine binding"/>
    <property type="evidence" value="ECO:0007669"/>
    <property type="project" value="TreeGrafter"/>
</dbReference>
<dbReference type="InterPro" id="IPR045851">
    <property type="entry name" value="AMP-bd_C_sf"/>
</dbReference>
<dbReference type="Pfam" id="PF13193">
    <property type="entry name" value="AMP-binding_C"/>
    <property type="match status" value="1"/>
</dbReference>
<evidence type="ECO:0000259" key="2">
    <source>
        <dbReference type="Pfam" id="PF00501"/>
    </source>
</evidence>
<feature type="region of interest" description="Disordered" evidence="1">
    <location>
        <begin position="1"/>
        <end position="40"/>
    </location>
</feature>
<feature type="compositionally biased region" description="Low complexity" evidence="1">
    <location>
        <begin position="493"/>
        <end position="504"/>
    </location>
</feature>
<evidence type="ECO:0008006" key="6">
    <source>
        <dbReference type="Google" id="ProtNLM"/>
    </source>
</evidence>
<feature type="domain" description="AMP-dependent synthetase/ligase" evidence="2">
    <location>
        <begin position="42"/>
        <end position="236"/>
    </location>
</feature>
<dbReference type="Proteomes" id="UP000176005">
    <property type="component" value="Unassembled WGS sequence"/>
</dbReference>
<feature type="domain" description="AMP-binding enzyme C-terminal" evidence="3">
    <location>
        <begin position="348"/>
        <end position="427"/>
    </location>
</feature>
<dbReference type="InterPro" id="IPR042099">
    <property type="entry name" value="ANL_N_sf"/>
</dbReference>
<dbReference type="SUPFAM" id="SSF56801">
    <property type="entry name" value="Acetyl-CoA synthetase-like"/>
    <property type="match status" value="1"/>
</dbReference>
<feature type="compositionally biased region" description="Acidic residues" evidence="1">
    <location>
        <begin position="235"/>
        <end position="251"/>
    </location>
</feature>
<name>A0A1E7L3Q4_9ACTN</name>
<feature type="region of interest" description="Disordered" evidence="1">
    <location>
        <begin position="433"/>
        <end position="454"/>
    </location>
</feature>
<dbReference type="EMBL" id="LJGW01000268">
    <property type="protein sequence ID" value="OEV10820.1"/>
    <property type="molecule type" value="Genomic_DNA"/>
</dbReference>
<keyword evidence="5" id="KW-1185">Reference proteome</keyword>
<dbReference type="InterPro" id="IPR025110">
    <property type="entry name" value="AMP-bd_C"/>
</dbReference>
<dbReference type="InterPro" id="IPR020845">
    <property type="entry name" value="AMP-binding_CS"/>
</dbReference>
<dbReference type="PANTHER" id="PTHR45527:SF1">
    <property type="entry name" value="FATTY ACID SYNTHASE"/>
    <property type="match status" value="1"/>
</dbReference>
<organism evidence="4 5">
    <name type="scientific">Streptomyces nanshensis</name>
    <dbReference type="NCBI Taxonomy" id="518642"/>
    <lineage>
        <taxon>Bacteria</taxon>
        <taxon>Bacillati</taxon>
        <taxon>Actinomycetota</taxon>
        <taxon>Actinomycetes</taxon>
        <taxon>Kitasatosporales</taxon>
        <taxon>Streptomycetaceae</taxon>
        <taxon>Streptomyces</taxon>
    </lineage>
</organism>
<dbReference type="GO" id="GO:0043041">
    <property type="term" value="P:amino acid activation for nonribosomal peptide biosynthetic process"/>
    <property type="evidence" value="ECO:0007669"/>
    <property type="project" value="TreeGrafter"/>
</dbReference>
<feature type="non-terminal residue" evidence="4">
    <location>
        <position position="504"/>
    </location>
</feature>
<dbReference type="Pfam" id="PF00501">
    <property type="entry name" value="AMP-binding"/>
    <property type="match status" value="1"/>
</dbReference>
<dbReference type="GO" id="GO:0044550">
    <property type="term" value="P:secondary metabolite biosynthetic process"/>
    <property type="evidence" value="ECO:0007669"/>
    <property type="project" value="TreeGrafter"/>
</dbReference>
<feature type="compositionally biased region" description="Gly residues" evidence="1">
    <location>
        <begin position="470"/>
        <end position="492"/>
    </location>
</feature>
<reference evidence="4 5" key="1">
    <citation type="journal article" date="2016" name="Front. Microbiol.">
        <title>Comparative Genomics Analysis of Streptomyces Species Reveals Their Adaptation to the Marine Environment and Their Diversity at the Genomic Level.</title>
        <authorList>
            <person name="Tian X."/>
            <person name="Zhang Z."/>
            <person name="Yang T."/>
            <person name="Chen M."/>
            <person name="Li J."/>
            <person name="Chen F."/>
            <person name="Yang J."/>
            <person name="Li W."/>
            <person name="Zhang B."/>
            <person name="Zhang Z."/>
            <person name="Wu J."/>
            <person name="Zhang C."/>
            <person name="Long L."/>
            <person name="Xiao J."/>
        </authorList>
    </citation>
    <scope>NUCLEOTIDE SEQUENCE [LARGE SCALE GENOMIC DNA]</scope>
    <source>
        <strain evidence="4 5">SCSIO 10429</strain>
    </source>
</reference>
<proteinExistence type="predicted"/>